<evidence type="ECO:0000313" key="2">
    <source>
        <dbReference type="EMBL" id="KYN41422.1"/>
    </source>
</evidence>
<dbReference type="STRING" id="34720.A0A151JYB9"/>
<proteinExistence type="predicted"/>
<dbReference type="InterPro" id="IPR023213">
    <property type="entry name" value="CAT-like_dom_sf"/>
</dbReference>
<evidence type="ECO:0000259" key="1">
    <source>
        <dbReference type="Pfam" id="PF00198"/>
    </source>
</evidence>
<feature type="non-terminal residue" evidence="2">
    <location>
        <position position="1"/>
    </location>
</feature>
<keyword evidence="2" id="KW-0012">Acyltransferase</keyword>
<dbReference type="EMBL" id="KQ981486">
    <property type="protein sequence ID" value="KYN41422.1"/>
    <property type="molecule type" value="Genomic_DNA"/>
</dbReference>
<accession>A0A151JYB9</accession>
<keyword evidence="2" id="KW-0808">Transferase</keyword>
<dbReference type="Pfam" id="PF00198">
    <property type="entry name" value="2-oxoacid_dh"/>
    <property type="match status" value="1"/>
</dbReference>
<dbReference type="SUPFAM" id="SSF52777">
    <property type="entry name" value="CoA-dependent acyltransferases"/>
    <property type="match status" value="1"/>
</dbReference>
<organism evidence="2 3">
    <name type="scientific">Trachymyrmex septentrionalis</name>
    <dbReference type="NCBI Taxonomy" id="34720"/>
    <lineage>
        <taxon>Eukaryota</taxon>
        <taxon>Metazoa</taxon>
        <taxon>Ecdysozoa</taxon>
        <taxon>Arthropoda</taxon>
        <taxon>Hexapoda</taxon>
        <taxon>Insecta</taxon>
        <taxon>Pterygota</taxon>
        <taxon>Neoptera</taxon>
        <taxon>Endopterygota</taxon>
        <taxon>Hymenoptera</taxon>
        <taxon>Apocrita</taxon>
        <taxon>Aculeata</taxon>
        <taxon>Formicoidea</taxon>
        <taxon>Formicidae</taxon>
        <taxon>Myrmicinae</taxon>
        <taxon>Trachymyrmex</taxon>
    </lineage>
</organism>
<dbReference type="InterPro" id="IPR001078">
    <property type="entry name" value="2-oxoacid_DH_actylTfrase"/>
</dbReference>
<evidence type="ECO:0000313" key="3">
    <source>
        <dbReference type="Proteomes" id="UP000078541"/>
    </source>
</evidence>
<dbReference type="GO" id="GO:0016746">
    <property type="term" value="F:acyltransferase activity"/>
    <property type="evidence" value="ECO:0007669"/>
    <property type="project" value="UniProtKB-KW"/>
</dbReference>
<dbReference type="AlphaFoldDB" id="A0A151JYB9"/>
<feature type="domain" description="2-oxoacid dehydrogenase acyltransferase catalytic" evidence="1">
    <location>
        <begin position="7"/>
        <end position="56"/>
    </location>
</feature>
<gene>
    <name evidence="2" type="ORF">ALC56_04155</name>
</gene>
<dbReference type="Proteomes" id="UP000078541">
    <property type="component" value="Unassembled WGS sequence"/>
</dbReference>
<keyword evidence="3" id="KW-1185">Reference proteome</keyword>
<protein>
    <submittedName>
        <fullName evidence="2">Lipoamide acyltransferase</fullName>
    </submittedName>
</protein>
<reference evidence="2 3" key="1">
    <citation type="submission" date="2016-03" db="EMBL/GenBank/DDBJ databases">
        <title>Trachymyrmex septentrionalis WGS genome.</title>
        <authorList>
            <person name="Nygaard S."/>
            <person name="Hu H."/>
            <person name="Boomsma J."/>
            <person name="Zhang G."/>
        </authorList>
    </citation>
    <scope>NUCLEOTIDE SEQUENCE [LARGE SCALE GENOMIC DNA]</scope>
    <source>
        <strain evidence="2">Tsep2-gDNA-1</strain>
        <tissue evidence="2">Whole body</tissue>
    </source>
</reference>
<dbReference type="Gene3D" id="3.30.559.10">
    <property type="entry name" value="Chloramphenicol acetyltransferase-like domain"/>
    <property type="match status" value="1"/>
</dbReference>
<sequence>VNSISDENSIPHFVYSDECNVNQVMCCRNDMKDSLTERGISLTLMPFFIKAASRVLE</sequence>
<name>A0A151JYB9_9HYME</name>